<proteinExistence type="predicted"/>
<name>A0ABY4QHB2_9MYCO</name>
<dbReference type="InterPro" id="IPR010095">
    <property type="entry name" value="Cas12f1-like_TNB"/>
</dbReference>
<feature type="region of interest" description="Disordered" evidence="2">
    <location>
        <begin position="126"/>
        <end position="157"/>
    </location>
</feature>
<organism evidence="4 5">
    <name type="scientific">Candidatus Mycobacterium methanotrophicum</name>
    <dbReference type="NCBI Taxonomy" id="2943498"/>
    <lineage>
        <taxon>Bacteria</taxon>
        <taxon>Bacillati</taxon>
        <taxon>Actinomycetota</taxon>
        <taxon>Actinomycetes</taxon>
        <taxon>Mycobacteriales</taxon>
        <taxon>Mycobacteriaceae</taxon>
        <taxon>Mycobacterium</taxon>
    </lineage>
</organism>
<evidence type="ECO:0000256" key="1">
    <source>
        <dbReference type="ARBA" id="ARBA00023125"/>
    </source>
</evidence>
<evidence type="ECO:0000313" key="5">
    <source>
        <dbReference type="Proteomes" id="UP001056610"/>
    </source>
</evidence>
<evidence type="ECO:0000259" key="3">
    <source>
        <dbReference type="Pfam" id="PF07282"/>
    </source>
</evidence>
<accession>A0ABY4QHB2</accession>
<gene>
    <name evidence="4" type="ORF">M5I08_15590</name>
</gene>
<dbReference type="Pfam" id="PF07282">
    <property type="entry name" value="Cas12f1-like_TNB"/>
    <property type="match status" value="1"/>
</dbReference>
<dbReference type="RefSeq" id="WP_219066193.1">
    <property type="nucleotide sequence ID" value="NZ_CAJUXY010000005.1"/>
</dbReference>
<evidence type="ECO:0000313" key="4">
    <source>
        <dbReference type="EMBL" id="UQX09728.1"/>
    </source>
</evidence>
<keyword evidence="5" id="KW-1185">Reference proteome</keyword>
<evidence type="ECO:0000256" key="2">
    <source>
        <dbReference type="SAM" id="MobiDB-lite"/>
    </source>
</evidence>
<protein>
    <submittedName>
        <fullName evidence="4">Transposase</fullName>
    </submittedName>
</protein>
<keyword evidence="1" id="KW-0238">DNA-binding</keyword>
<reference evidence="4" key="1">
    <citation type="submission" date="2022-05" db="EMBL/GenBank/DDBJ databases">
        <title>A methanotrophic Mycobacterium dominates a cave microbial ecosystem.</title>
        <authorList>
            <person name="Van Spanning R.J.M."/>
            <person name="Guan Q."/>
            <person name="Melkonian C."/>
            <person name="Gallant J."/>
            <person name="Polerecky L."/>
            <person name="Flot J.-F."/>
            <person name="Brandt B.W."/>
            <person name="Braster M."/>
            <person name="Iturbe Espinoza P."/>
            <person name="Aerts J."/>
            <person name="Meima-Franke M."/>
            <person name="Piersma S.R."/>
            <person name="Bunduc C."/>
            <person name="Ummels R."/>
            <person name="Pain A."/>
            <person name="Fleming E.J."/>
            <person name="van der Wel N."/>
            <person name="Gherman V.D."/>
            <person name="Sarbu S.M."/>
            <person name="Bodelier P.L.E."/>
            <person name="Bitter W."/>
        </authorList>
    </citation>
    <scope>NUCLEOTIDE SEQUENCE</scope>
    <source>
        <strain evidence="4">Sulfur Cave</strain>
    </source>
</reference>
<dbReference type="EMBL" id="CP097320">
    <property type="protein sequence ID" value="UQX09728.1"/>
    <property type="molecule type" value="Genomic_DNA"/>
</dbReference>
<sequence>MLETDPTYRTLQQRIGHFAANEIGRLLNRLAGDHVREVVAERLDSRGGGLSRRMNRLCTRTGRRVLKARLTRLTERHGITATVVPAPYSGQQCCSCGYLHNTNRKSQARFVCGFCGKELHADVNASRTVASRRSRPLPHGTGPRSRETCRHQSRSTA</sequence>
<dbReference type="Proteomes" id="UP001056610">
    <property type="component" value="Chromosome"/>
</dbReference>
<feature type="domain" description="Cas12f1-like TNB" evidence="3">
    <location>
        <begin position="66"/>
        <end position="127"/>
    </location>
</feature>